<evidence type="ECO:0000256" key="2">
    <source>
        <dbReference type="PIRSR" id="PIRSR000390-1"/>
    </source>
</evidence>
<dbReference type="InterPro" id="IPR015422">
    <property type="entry name" value="PyrdxlP-dep_Trfase_small"/>
</dbReference>
<evidence type="ECO:0000256" key="3">
    <source>
        <dbReference type="PIRSR" id="PIRSR000390-2"/>
    </source>
</evidence>
<evidence type="ECO:0000256" key="1">
    <source>
        <dbReference type="ARBA" id="ARBA00037999"/>
    </source>
</evidence>
<dbReference type="GO" id="GO:0008483">
    <property type="term" value="F:transaminase activity"/>
    <property type="evidence" value="ECO:0007669"/>
    <property type="project" value="TreeGrafter"/>
</dbReference>
<comment type="similarity">
    <text evidence="1 4">Belongs to the DegT/DnrJ/EryC1 family.</text>
</comment>
<dbReference type="CDD" id="cd00616">
    <property type="entry name" value="AHBA_syn"/>
    <property type="match status" value="1"/>
</dbReference>
<evidence type="ECO:0000313" key="6">
    <source>
        <dbReference type="Proteomes" id="UP000184071"/>
    </source>
</evidence>
<dbReference type="NCBIfam" id="TIGR03588">
    <property type="entry name" value="PseC"/>
    <property type="match status" value="1"/>
</dbReference>
<dbReference type="GO" id="GO:0000271">
    <property type="term" value="P:polysaccharide biosynthetic process"/>
    <property type="evidence" value="ECO:0007669"/>
    <property type="project" value="TreeGrafter"/>
</dbReference>
<evidence type="ECO:0000256" key="4">
    <source>
        <dbReference type="RuleBase" id="RU004508"/>
    </source>
</evidence>
<keyword evidence="3 4" id="KW-0663">Pyridoxal phosphate</keyword>
<evidence type="ECO:0008006" key="7">
    <source>
        <dbReference type="Google" id="ProtNLM"/>
    </source>
</evidence>
<dbReference type="STRING" id="370979.SAMN05443663_104337"/>
<dbReference type="InterPro" id="IPR020026">
    <property type="entry name" value="PseC"/>
</dbReference>
<dbReference type="Pfam" id="PF01041">
    <property type="entry name" value="DegT_DnrJ_EryC1"/>
    <property type="match status" value="1"/>
</dbReference>
<gene>
    <name evidence="5" type="ORF">SAMN05443663_104337</name>
</gene>
<dbReference type="InterPro" id="IPR015421">
    <property type="entry name" value="PyrdxlP-dep_Trfase_major"/>
</dbReference>
<feature type="active site" description="Proton acceptor" evidence="2">
    <location>
        <position position="195"/>
    </location>
</feature>
<dbReference type="RefSeq" id="WP_073416411.1">
    <property type="nucleotide sequence ID" value="NZ_FQWC01000004.1"/>
</dbReference>
<protein>
    <recommendedName>
        <fullName evidence="7">UDP-4-amino-4,6-dideoxy-N-acetyl-beta-L-altrosamine transaminase</fullName>
    </recommendedName>
</protein>
<reference evidence="6" key="1">
    <citation type="submission" date="2016-11" db="EMBL/GenBank/DDBJ databases">
        <authorList>
            <person name="Varghese N."/>
            <person name="Submissions S."/>
        </authorList>
    </citation>
    <scope>NUCLEOTIDE SEQUENCE [LARGE SCALE GENOMIC DNA]</scope>
    <source>
        <strain evidence="6">DSM 17963</strain>
    </source>
</reference>
<accession>A0A1M5NZD3</accession>
<dbReference type="Gene3D" id="3.40.640.10">
    <property type="entry name" value="Type I PLP-dependent aspartate aminotransferase-like (Major domain)"/>
    <property type="match status" value="1"/>
</dbReference>
<feature type="modified residue" description="N6-(pyridoxal phosphate)lysine" evidence="3">
    <location>
        <position position="195"/>
    </location>
</feature>
<dbReference type="PANTHER" id="PTHR30244">
    <property type="entry name" value="TRANSAMINASE"/>
    <property type="match status" value="1"/>
</dbReference>
<dbReference type="OrthoDB" id="9810913at2"/>
<organism evidence="5 6">
    <name type="scientific">Flavobacterium defluvii</name>
    <dbReference type="NCBI Taxonomy" id="370979"/>
    <lineage>
        <taxon>Bacteria</taxon>
        <taxon>Pseudomonadati</taxon>
        <taxon>Bacteroidota</taxon>
        <taxon>Flavobacteriia</taxon>
        <taxon>Flavobacteriales</taxon>
        <taxon>Flavobacteriaceae</taxon>
        <taxon>Flavobacterium</taxon>
    </lineage>
</organism>
<dbReference type="InterPro" id="IPR000653">
    <property type="entry name" value="DegT/StrS_aminotransferase"/>
</dbReference>
<dbReference type="SUPFAM" id="SSF53383">
    <property type="entry name" value="PLP-dependent transferases"/>
    <property type="match status" value="1"/>
</dbReference>
<dbReference type="InterPro" id="IPR015424">
    <property type="entry name" value="PyrdxlP-dep_Trfase"/>
</dbReference>
<dbReference type="PIRSF" id="PIRSF000390">
    <property type="entry name" value="PLP_StrS"/>
    <property type="match status" value="1"/>
</dbReference>
<evidence type="ECO:0000313" key="5">
    <source>
        <dbReference type="EMBL" id="SHG94827.1"/>
    </source>
</evidence>
<name>A0A1M5NZD3_9FLAO</name>
<proteinExistence type="inferred from homology"/>
<dbReference type="GO" id="GO:0030170">
    <property type="term" value="F:pyridoxal phosphate binding"/>
    <property type="evidence" value="ECO:0007669"/>
    <property type="project" value="TreeGrafter"/>
</dbReference>
<sequence>MENKIIPYGRQDITDEDVRVVIETLKSDFLTQGPKIKEFEEKFAKSVNSKYAVAVNNATAGLHIGVMALGLQEGDRVITTPITFAASANCARFVGAEVWFADIDRDTYLLSLEKTKELIESKPKGFFKGIIPVDFAGLPVDLEAFRKLADEHGLWILEDACHAPGGYFMDSKNQKQFCGNGVYADAAVFSFHPVKHIACGEGGMVTTNSDEVYKKLLLLRSHGITKDNMSENQGGWFYEMQTLGYNYRITDFQAALGISQLARNEKGVEKRNEIAQKYKKAFEGKITFQSLPDKFLNAHHLFVIEVEDRKGLYDYLHQNKIYAQIHYIPVHQLPYYREIGYNNDTDLSKAEDYYSKCISLPMYPTLTAEEQEFVIDKINLFYSNNL</sequence>
<dbReference type="EMBL" id="FQWC01000004">
    <property type="protein sequence ID" value="SHG94827.1"/>
    <property type="molecule type" value="Genomic_DNA"/>
</dbReference>
<dbReference type="Gene3D" id="3.90.1150.10">
    <property type="entry name" value="Aspartate Aminotransferase, domain 1"/>
    <property type="match status" value="1"/>
</dbReference>
<dbReference type="AlphaFoldDB" id="A0A1M5NZD3"/>
<dbReference type="PANTHER" id="PTHR30244:SF34">
    <property type="entry name" value="DTDP-4-AMINO-4,6-DIDEOXYGALACTOSE TRANSAMINASE"/>
    <property type="match status" value="1"/>
</dbReference>
<dbReference type="Proteomes" id="UP000184071">
    <property type="component" value="Unassembled WGS sequence"/>
</dbReference>
<keyword evidence="6" id="KW-1185">Reference proteome</keyword>